<sequence>MATKRRVAAAATPETKLRSQKRRKVSEENIVDPAESIGASSEPVDEDELDQSTAEQDKGDESEGFQGDSLQAAQDKILSELTRLKDSDGEDVSYPFTGKPDRNAYRDYYEIIQHPVSLRSIQKKVRGTDTRKKGTKMTAFPTWHAFEEEVSYIWRNAREYNEDGSEISKLAGVLEGYFKQRVIEAKKLVPDHIQQNHEVPEATPPSGVAVDNESLKKQQELVRKGSASQEADAHHTPPRTRSLRRHQGSPRSSVATTPSASELSHGLGGGVKGETPVIASQSADIRYSHGPHAGSVDSTSGHVSYEASSAALIRNVQILTHPSLALAEDFCLDIPPSSTLIQQTITIPLPPSHHFITVRPTVVDGTTQRQIKLVAAVGMQRLHPVEDTSALAYDIQLHPGTTKLDLEVIAGPARGTPKSGPPGSEVEYERVTIFFSLLRCGLFRKVDDKQESEGRF</sequence>
<keyword evidence="12" id="KW-1185">Reference proteome</keyword>
<feature type="region of interest" description="Disordered" evidence="9">
    <location>
        <begin position="218"/>
        <end position="275"/>
    </location>
</feature>
<reference evidence="11" key="1">
    <citation type="submission" date="2022-11" db="EMBL/GenBank/DDBJ databases">
        <authorList>
            <person name="Petersen C."/>
        </authorList>
    </citation>
    <scope>NUCLEOTIDE SEQUENCE</scope>
    <source>
        <strain evidence="11">IBT 19713</strain>
    </source>
</reference>
<keyword evidence="4" id="KW-0805">Transcription regulation</keyword>
<evidence type="ECO:0000256" key="2">
    <source>
        <dbReference type="ARBA" id="ARBA00022737"/>
    </source>
</evidence>
<evidence type="ECO:0000256" key="7">
    <source>
        <dbReference type="ARBA" id="ARBA00023242"/>
    </source>
</evidence>
<dbReference type="GO" id="GO:0006368">
    <property type="term" value="P:transcription elongation by RNA polymerase II"/>
    <property type="evidence" value="ECO:0007669"/>
    <property type="project" value="TreeGrafter"/>
</dbReference>
<dbReference type="SMART" id="SM00297">
    <property type="entry name" value="BROMO"/>
    <property type="match status" value="1"/>
</dbReference>
<evidence type="ECO:0000256" key="6">
    <source>
        <dbReference type="ARBA" id="ARBA00023163"/>
    </source>
</evidence>
<evidence type="ECO:0000256" key="5">
    <source>
        <dbReference type="ARBA" id="ARBA00023117"/>
    </source>
</evidence>
<comment type="subcellular location">
    <subcellularLocation>
        <location evidence="1">Nucleus</location>
    </subcellularLocation>
</comment>
<dbReference type="InterPro" id="IPR036427">
    <property type="entry name" value="Bromodomain-like_sf"/>
</dbReference>
<dbReference type="GO" id="GO:0003682">
    <property type="term" value="F:chromatin binding"/>
    <property type="evidence" value="ECO:0007669"/>
    <property type="project" value="TreeGrafter"/>
</dbReference>
<feature type="compositionally biased region" description="Polar residues" evidence="9">
    <location>
        <begin position="249"/>
        <end position="262"/>
    </location>
</feature>
<accession>A0A9W9PJQ1</accession>
<comment type="caution">
    <text evidence="11">The sequence shown here is derived from an EMBL/GenBank/DDBJ whole genome shotgun (WGS) entry which is preliminary data.</text>
</comment>
<dbReference type="SUPFAM" id="SSF47370">
    <property type="entry name" value="Bromodomain"/>
    <property type="match status" value="1"/>
</dbReference>
<keyword evidence="3" id="KW-0156">Chromatin regulator</keyword>
<dbReference type="RefSeq" id="XP_058334379.1">
    <property type="nucleotide sequence ID" value="XM_058471238.1"/>
</dbReference>
<gene>
    <name evidence="11" type="ORF">N7468_001941</name>
</gene>
<keyword evidence="6" id="KW-0804">Transcription</keyword>
<evidence type="ECO:0000256" key="1">
    <source>
        <dbReference type="ARBA" id="ARBA00004123"/>
    </source>
</evidence>
<dbReference type="GO" id="GO:0006338">
    <property type="term" value="P:chromatin remodeling"/>
    <property type="evidence" value="ECO:0007669"/>
    <property type="project" value="InterPro"/>
</dbReference>
<dbReference type="Pfam" id="PF00439">
    <property type="entry name" value="Bromodomain"/>
    <property type="match status" value="1"/>
</dbReference>
<dbReference type="PROSITE" id="PS50014">
    <property type="entry name" value="BROMODOMAIN_2"/>
    <property type="match status" value="1"/>
</dbReference>
<dbReference type="Pfam" id="PF22994">
    <property type="entry name" value="RSC4_Ig_like"/>
    <property type="match status" value="1"/>
</dbReference>
<dbReference type="InterPro" id="IPR054551">
    <property type="entry name" value="RSC4_Ig-like"/>
</dbReference>
<evidence type="ECO:0000313" key="12">
    <source>
        <dbReference type="Proteomes" id="UP001150941"/>
    </source>
</evidence>
<keyword evidence="7" id="KW-0539">Nucleus</keyword>
<dbReference type="CDD" id="cd04369">
    <property type="entry name" value="Bromodomain"/>
    <property type="match status" value="1"/>
</dbReference>
<protein>
    <recommendedName>
        <fullName evidence="10">Bromo domain-containing protein</fullName>
    </recommendedName>
</protein>
<dbReference type="GeneID" id="83198541"/>
<feature type="domain" description="Bromo" evidence="10">
    <location>
        <begin position="88"/>
        <end position="168"/>
    </location>
</feature>
<dbReference type="Proteomes" id="UP001150941">
    <property type="component" value="Unassembled WGS sequence"/>
</dbReference>
<reference evidence="11" key="2">
    <citation type="journal article" date="2023" name="IMA Fungus">
        <title>Comparative genomic study of the Penicillium genus elucidates a diverse pangenome and 15 lateral gene transfer events.</title>
        <authorList>
            <person name="Petersen C."/>
            <person name="Sorensen T."/>
            <person name="Nielsen M.R."/>
            <person name="Sondergaard T.E."/>
            <person name="Sorensen J.L."/>
            <person name="Fitzpatrick D.A."/>
            <person name="Frisvad J.C."/>
            <person name="Nielsen K.L."/>
        </authorList>
    </citation>
    <scope>NUCLEOTIDE SEQUENCE</scope>
    <source>
        <strain evidence="11">IBT 19713</strain>
    </source>
</reference>
<organism evidence="11 12">
    <name type="scientific">Penicillium chermesinum</name>
    <dbReference type="NCBI Taxonomy" id="63820"/>
    <lineage>
        <taxon>Eukaryota</taxon>
        <taxon>Fungi</taxon>
        <taxon>Dikarya</taxon>
        <taxon>Ascomycota</taxon>
        <taxon>Pezizomycotina</taxon>
        <taxon>Eurotiomycetes</taxon>
        <taxon>Eurotiomycetidae</taxon>
        <taxon>Eurotiales</taxon>
        <taxon>Aspergillaceae</taxon>
        <taxon>Penicillium</taxon>
    </lineage>
</organism>
<evidence type="ECO:0000313" key="11">
    <source>
        <dbReference type="EMBL" id="KAJ5246958.1"/>
    </source>
</evidence>
<dbReference type="InterPro" id="IPR037382">
    <property type="entry name" value="Rsc/polybromo"/>
</dbReference>
<dbReference type="AlphaFoldDB" id="A0A9W9PJQ1"/>
<dbReference type="PANTHER" id="PTHR16062">
    <property type="entry name" value="SWI/SNF-RELATED"/>
    <property type="match status" value="1"/>
</dbReference>
<name>A0A9W9PJQ1_9EURO</name>
<evidence type="ECO:0000256" key="9">
    <source>
        <dbReference type="SAM" id="MobiDB-lite"/>
    </source>
</evidence>
<dbReference type="EMBL" id="JAPQKS010000002">
    <property type="protein sequence ID" value="KAJ5246958.1"/>
    <property type="molecule type" value="Genomic_DNA"/>
</dbReference>
<feature type="compositionally biased region" description="Basic residues" evidence="9">
    <location>
        <begin position="236"/>
        <end position="248"/>
    </location>
</feature>
<keyword evidence="2" id="KW-0677">Repeat</keyword>
<evidence type="ECO:0000259" key="10">
    <source>
        <dbReference type="PROSITE" id="PS50014"/>
    </source>
</evidence>
<dbReference type="PANTHER" id="PTHR16062:SF19">
    <property type="entry name" value="PROTEIN POLYBROMO-1"/>
    <property type="match status" value="1"/>
</dbReference>
<dbReference type="OrthoDB" id="6017at2759"/>
<dbReference type="InterPro" id="IPR001487">
    <property type="entry name" value="Bromodomain"/>
</dbReference>
<evidence type="ECO:0000256" key="8">
    <source>
        <dbReference type="PROSITE-ProRule" id="PRU00035"/>
    </source>
</evidence>
<dbReference type="GO" id="GO:0016586">
    <property type="term" value="C:RSC-type complex"/>
    <property type="evidence" value="ECO:0007669"/>
    <property type="project" value="InterPro"/>
</dbReference>
<evidence type="ECO:0000256" key="3">
    <source>
        <dbReference type="ARBA" id="ARBA00022853"/>
    </source>
</evidence>
<feature type="region of interest" description="Disordered" evidence="9">
    <location>
        <begin position="1"/>
        <end position="72"/>
    </location>
</feature>
<evidence type="ECO:0000256" key="4">
    <source>
        <dbReference type="ARBA" id="ARBA00023015"/>
    </source>
</evidence>
<proteinExistence type="predicted"/>
<dbReference type="Gene3D" id="1.20.920.10">
    <property type="entry name" value="Bromodomain-like"/>
    <property type="match status" value="1"/>
</dbReference>
<keyword evidence="5 8" id="KW-0103">Bromodomain</keyword>